<keyword evidence="9" id="KW-0010">Activator</keyword>
<dbReference type="InterPro" id="IPR038102">
    <property type="entry name" value="EYA_dom_sf"/>
</dbReference>
<evidence type="ECO:0000256" key="4">
    <source>
        <dbReference type="ARBA" id="ARBA00022723"/>
    </source>
</evidence>
<evidence type="ECO:0000256" key="10">
    <source>
        <dbReference type="ARBA" id="ARBA00023163"/>
    </source>
</evidence>
<keyword evidence="5 15" id="KW-0378">Hydrolase</keyword>
<dbReference type="GO" id="GO:2001240">
    <property type="term" value="P:negative regulation of extrinsic apoptotic signaling pathway in absence of ligand"/>
    <property type="evidence" value="ECO:0007669"/>
    <property type="project" value="TreeGrafter"/>
</dbReference>
<evidence type="ECO:0000256" key="2">
    <source>
        <dbReference type="ARBA" id="ARBA00010501"/>
    </source>
</evidence>
<evidence type="ECO:0000256" key="7">
    <source>
        <dbReference type="ARBA" id="ARBA00022912"/>
    </source>
</evidence>
<feature type="compositionally biased region" description="Polar residues" evidence="16">
    <location>
        <begin position="36"/>
        <end position="49"/>
    </location>
</feature>
<keyword evidence="10" id="KW-0804">Transcription</keyword>
<dbReference type="Pfam" id="PF00702">
    <property type="entry name" value="Hydrolase"/>
    <property type="match status" value="1"/>
</dbReference>
<organism evidence="17 18">
    <name type="scientific">Cyprinus carpio carpio</name>
    <dbReference type="NCBI Taxonomy" id="630221"/>
    <lineage>
        <taxon>Eukaryota</taxon>
        <taxon>Metazoa</taxon>
        <taxon>Chordata</taxon>
        <taxon>Craniata</taxon>
        <taxon>Vertebrata</taxon>
        <taxon>Euteleostomi</taxon>
        <taxon>Actinopterygii</taxon>
        <taxon>Neopterygii</taxon>
        <taxon>Teleostei</taxon>
        <taxon>Ostariophysi</taxon>
        <taxon>Cypriniformes</taxon>
        <taxon>Cyprinidae</taxon>
        <taxon>Cyprininae</taxon>
        <taxon>Cyprinus</taxon>
    </lineage>
</organism>
<feature type="region of interest" description="Disordered" evidence="16">
    <location>
        <begin position="286"/>
        <end position="340"/>
    </location>
</feature>
<comment type="similarity">
    <text evidence="2 15">Belongs to the HAD-like hydrolase superfamily. EYA family.</text>
</comment>
<dbReference type="SFLD" id="SFLDG01129">
    <property type="entry name" value="C1.5:_HAD__Beta-PGM__Phosphata"/>
    <property type="match status" value="1"/>
</dbReference>
<accession>A0A8C1ECG4</accession>
<dbReference type="EC" id="3.1.3.48" evidence="15"/>
<evidence type="ECO:0000313" key="17">
    <source>
        <dbReference type="Ensembl" id="ENSCCRP00000074994.2"/>
    </source>
</evidence>
<dbReference type="NCBIfam" id="TIGR01658">
    <property type="entry name" value="EYA-cons_domain"/>
    <property type="match status" value="1"/>
</dbReference>
<dbReference type="SFLD" id="SFLDS00003">
    <property type="entry name" value="Haloacid_Dehalogenase"/>
    <property type="match status" value="1"/>
</dbReference>
<evidence type="ECO:0000256" key="11">
    <source>
        <dbReference type="ARBA" id="ARBA00023242"/>
    </source>
</evidence>
<protein>
    <recommendedName>
        <fullName evidence="15">Eyes absent homolog</fullName>
        <ecNumber evidence="15">3.1.3.48</ecNumber>
    </recommendedName>
</protein>
<name>A0A8C1ECG4_CYPCA</name>
<evidence type="ECO:0000256" key="3">
    <source>
        <dbReference type="ARBA" id="ARBA00022473"/>
    </source>
</evidence>
<keyword evidence="18" id="KW-1185">Reference proteome</keyword>
<dbReference type="InterPro" id="IPR042577">
    <property type="entry name" value="EYA_dom_metazoan"/>
</dbReference>
<feature type="active site" description="Nucleophile" evidence="13">
    <location>
        <position position="348"/>
    </location>
</feature>
<dbReference type="Gene3D" id="3.40.50.12350">
    <property type="match status" value="1"/>
</dbReference>
<dbReference type="GeneTree" id="ENSGT00950000182978"/>
<keyword evidence="7 15" id="KW-0904">Protein phosphatase</keyword>
<dbReference type="Ensembl" id="ENSCCRT00000081298.2">
    <property type="protein sequence ID" value="ENSCCRP00000074994.2"/>
    <property type="gene ID" value="ENSCCRG00000080888.1"/>
</dbReference>
<evidence type="ECO:0000256" key="16">
    <source>
        <dbReference type="SAM" id="MobiDB-lite"/>
    </source>
</evidence>
<reference evidence="17" key="2">
    <citation type="submission" date="2025-09" db="UniProtKB">
        <authorList>
            <consortium name="Ensembl"/>
        </authorList>
    </citation>
    <scope>IDENTIFICATION</scope>
</reference>
<feature type="compositionally biased region" description="Basic and acidic residues" evidence="16">
    <location>
        <begin position="11"/>
        <end position="31"/>
    </location>
</feature>
<keyword evidence="3" id="KW-0217">Developmental protein</keyword>
<proteinExistence type="inferred from homology"/>
<dbReference type="PANTHER" id="PTHR10190:SF17">
    <property type="entry name" value="EYES ABSENT HOMOLOG 4"/>
    <property type="match status" value="1"/>
</dbReference>
<feature type="binding site" evidence="14">
    <location>
        <position position="350"/>
    </location>
    <ligand>
        <name>Mg(2+)</name>
        <dbReference type="ChEBI" id="CHEBI:18420"/>
    </ligand>
</feature>
<evidence type="ECO:0000256" key="5">
    <source>
        <dbReference type="ARBA" id="ARBA00022801"/>
    </source>
</evidence>
<evidence type="ECO:0000256" key="8">
    <source>
        <dbReference type="ARBA" id="ARBA00023015"/>
    </source>
</evidence>
<feature type="compositionally biased region" description="Polar residues" evidence="16">
    <location>
        <begin position="1"/>
        <end position="10"/>
    </location>
</feature>
<dbReference type="Proteomes" id="UP001108240">
    <property type="component" value="Unplaced"/>
</dbReference>
<feature type="binding site" evidence="14">
    <location>
        <position position="576"/>
    </location>
    <ligand>
        <name>Mg(2+)</name>
        <dbReference type="ChEBI" id="CHEBI:18420"/>
    </ligand>
</feature>
<dbReference type="GO" id="GO:0045739">
    <property type="term" value="P:positive regulation of DNA repair"/>
    <property type="evidence" value="ECO:0007669"/>
    <property type="project" value="TreeGrafter"/>
</dbReference>
<feature type="active site" description="Proton donor" evidence="13">
    <location>
        <position position="350"/>
    </location>
</feature>
<evidence type="ECO:0000256" key="6">
    <source>
        <dbReference type="ARBA" id="ARBA00022842"/>
    </source>
</evidence>
<dbReference type="GO" id="GO:0046872">
    <property type="term" value="F:metal ion binding"/>
    <property type="evidence" value="ECO:0007669"/>
    <property type="project" value="UniProtKB-KW"/>
</dbReference>
<feature type="binding site" evidence="14">
    <location>
        <position position="348"/>
    </location>
    <ligand>
        <name>Mg(2+)</name>
        <dbReference type="ChEBI" id="CHEBI:18420"/>
    </ligand>
</feature>
<comment type="subcellular location">
    <subcellularLocation>
        <location evidence="1">Nucleus</location>
    </subcellularLocation>
</comment>
<keyword evidence="8 15" id="KW-0805">Transcription regulation</keyword>
<evidence type="ECO:0000256" key="14">
    <source>
        <dbReference type="PIRSR" id="PIRSR628472-2"/>
    </source>
</evidence>
<feature type="region of interest" description="Disordered" evidence="16">
    <location>
        <begin position="1"/>
        <end position="84"/>
    </location>
</feature>
<keyword evidence="4 14" id="KW-0479">Metal-binding</keyword>
<keyword evidence="11" id="KW-0539">Nucleus</keyword>
<dbReference type="AlphaFoldDB" id="A0A8C1ECG4"/>
<dbReference type="InterPro" id="IPR006545">
    <property type="entry name" value="EYA_dom"/>
</dbReference>
<feature type="compositionally biased region" description="Polar residues" evidence="16">
    <location>
        <begin position="56"/>
        <end position="84"/>
    </location>
</feature>
<evidence type="ECO:0000313" key="18">
    <source>
        <dbReference type="Proteomes" id="UP001108240"/>
    </source>
</evidence>
<dbReference type="CDD" id="cd02601">
    <property type="entry name" value="HAD_Eya"/>
    <property type="match status" value="1"/>
</dbReference>
<dbReference type="GO" id="GO:0005634">
    <property type="term" value="C:nucleus"/>
    <property type="evidence" value="ECO:0007669"/>
    <property type="project" value="UniProtKB-SubCell"/>
</dbReference>
<evidence type="ECO:0000256" key="13">
    <source>
        <dbReference type="PIRSR" id="PIRSR628472-1"/>
    </source>
</evidence>
<dbReference type="GO" id="GO:0030154">
    <property type="term" value="P:cell differentiation"/>
    <property type="evidence" value="ECO:0007669"/>
    <property type="project" value="TreeGrafter"/>
</dbReference>
<comment type="cofactor">
    <cofactor evidence="14 15">
        <name>Mg(2+)</name>
        <dbReference type="ChEBI" id="CHEBI:18420"/>
    </cofactor>
    <text evidence="14 15">Binds 1 Mg(2+) ion per subunit.</text>
</comment>
<dbReference type="FunFam" id="3.40.50.12350:FF:000001">
    <property type="entry name" value="Eyes absent homolog"/>
    <property type="match status" value="1"/>
</dbReference>
<keyword evidence="6 14" id="KW-0460">Magnesium</keyword>
<dbReference type="PANTHER" id="PTHR10190">
    <property type="entry name" value="EYES ABSENT"/>
    <property type="match status" value="1"/>
</dbReference>
<dbReference type="InterPro" id="IPR028472">
    <property type="entry name" value="EYA"/>
</dbReference>
<evidence type="ECO:0000256" key="15">
    <source>
        <dbReference type="RuleBase" id="RU362036"/>
    </source>
</evidence>
<evidence type="ECO:0000256" key="1">
    <source>
        <dbReference type="ARBA" id="ARBA00004123"/>
    </source>
</evidence>
<sequence length="612" mass="66683">MENTQELNEQSVKKSTTDSHAPDPVDNRALEMQDLTDPQHSVNSGSDSTSKLDKNILSNNITTNGTGVKSEPLNSSEAVSSAGDTGLDTYTGSVISSGFSPRPAHQYSPPLYPSKPYPHILSTPVAPPMSAFTGQSQFTSMQQSTVYTPYSQTTPPYSLSTYDLGVMLPGIKTEGGLTQTQSTLQSGLSYSPGFTTPQPGQTAYSPYQMPAGSGFTTSPGLYTSNNSNHGNFTTQQQEYPTYTTFGQNQYAQYYSTSSYGSYMTSNSSLDGTGSISTYQLQDSTPIMTGQSADLNPGEFEAGQSPSTPIKEMEDRACRGGGAKARGRGRKNNPSPPPDSDLERVFVWDLDETIIVFHSLLTGSYAQKYGKDPPLAVTLGLRMEEMIFNLADTHLFFNDLEECDQVHIDDASSDDNGQDLSTYSFATDGFHAAATSASLCLATGVRGGVDWMRKLAFRYRRVKELYCSYKNNVGGLLGPAKREAWLQLRAEVEALTDSWLTSALKSLSIISSRSNCVNVLVTTTQLIPALAKVLLYSLGSAFPIENIYSATKIGKESCFERIMQRFGRKVVYVVIGDGVEEEQAAAKHNMPFWRISSHSDLLALHQALEFEYL</sequence>
<comment type="catalytic activity">
    <reaction evidence="12 15">
        <text>O-phospho-L-tyrosyl-[protein] + H2O = L-tyrosyl-[protein] + phosphate</text>
        <dbReference type="Rhea" id="RHEA:10684"/>
        <dbReference type="Rhea" id="RHEA-COMP:10136"/>
        <dbReference type="Rhea" id="RHEA-COMP:20101"/>
        <dbReference type="ChEBI" id="CHEBI:15377"/>
        <dbReference type="ChEBI" id="CHEBI:43474"/>
        <dbReference type="ChEBI" id="CHEBI:46858"/>
        <dbReference type="ChEBI" id="CHEBI:61978"/>
        <dbReference type="EC" id="3.1.3.48"/>
    </reaction>
</comment>
<reference evidence="17" key="1">
    <citation type="submission" date="2025-08" db="UniProtKB">
        <authorList>
            <consortium name="Ensembl"/>
        </authorList>
    </citation>
    <scope>IDENTIFICATION</scope>
</reference>
<dbReference type="GO" id="GO:0004725">
    <property type="term" value="F:protein tyrosine phosphatase activity"/>
    <property type="evidence" value="ECO:0007669"/>
    <property type="project" value="UniProtKB-EC"/>
</dbReference>
<evidence type="ECO:0000256" key="9">
    <source>
        <dbReference type="ARBA" id="ARBA00023159"/>
    </source>
</evidence>
<evidence type="ECO:0000256" key="12">
    <source>
        <dbReference type="ARBA" id="ARBA00051722"/>
    </source>
</evidence>